<dbReference type="AlphaFoldDB" id="X1LXE7"/>
<gene>
    <name evidence="1" type="ORF">S06H3_21595</name>
</gene>
<sequence>MYIVGYVSKKVFQYTLTTAWDVSTASYSSIFKLVSDEASTPRGLAFSSDGEKMYVSNLSDLKVYQY</sequence>
<comment type="caution">
    <text evidence="1">The sequence shown here is derived from an EMBL/GenBank/DDBJ whole genome shotgun (WGS) entry which is preliminary data.</text>
</comment>
<accession>X1LXE7</accession>
<dbReference type="SUPFAM" id="SSF63829">
    <property type="entry name" value="Calcium-dependent phosphotriesterase"/>
    <property type="match status" value="1"/>
</dbReference>
<reference evidence="1" key="1">
    <citation type="journal article" date="2014" name="Front. Microbiol.">
        <title>High frequency of phylogenetically diverse reductive dehalogenase-homologous genes in deep subseafloor sedimentary metagenomes.</title>
        <authorList>
            <person name="Kawai M."/>
            <person name="Futagami T."/>
            <person name="Toyoda A."/>
            <person name="Takaki Y."/>
            <person name="Nishi S."/>
            <person name="Hori S."/>
            <person name="Arai W."/>
            <person name="Tsubouchi T."/>
            <person name="Morono Y."/>
            <person name="Uchiyama I."/>
            <person name="Ito T."/>
            <person name="Fujiyama A."/>
            <person name="Inagaki F."/>
            <person name="Takami H."/>
        </authorList>
    </citation>
    <scope>NUCLEOTIDE SEQUENCE</scope>
    <source>
        <strain evidence="1">Expedition CK06-06</strain>
    </source>
</reference>
<proteinExistence type="predicted"/>
<feature type="non-terminal residue" evidence="1">
    <location>
        <position position="66"/>
    </location>
</feature>
<protein>
    <submittedName>
        <fullName evidence="1">Uncharacterized protein</fullName>
    </submittedName>
</protein>
<name>X1LXE7_9ZZZZ</name>
<evidence type="ECO:0000313" key="1">
    <source>
        <dbReference type="EMBL" id="GAI07100.1"/>
    </source>
</evidence>
<dbReference type="EMBL" id="BARV01011369">
    <property type="protein sequence ID" value="GAI07100.1"/>
    <property type="molecule type" value="Genomic_DNA"/>
</dbReference>
<organism evidence="1">
    <name type="scientific">marine sediment metagenome</name>
    <dbReference type="NCBI Taxonomy" id="412755"/>
    <lineage>
        <taxon>unclassified sequences</taxon>
        <taxon>metagenomes</taxon>
        <taxon>ecological metagenomes</taxon>
    </lineage>
</organism>